<accession>A0ABM9DI40</accession>
<reference evidence="2" key="1">
    <citation type="submission" date="2022-03" db="EMBL/GenBank/DDBJ databases">
        <authorList>
            <person name="Brunel B."/>
        </authorList>
    </citation>
    <scope>NUCLEOTIDE SEQUENCE</scope>
    <source>
        <strain evidence="2">STM4922sample</strain>
    </source>
</reference>
<feature type="region of interest" description="Disordered" evidence="1">
    <location>
        <begin position="64"/>
        <end position="88"/>
    </location>
</feature>
<organism evidence="2 3">
    <name type="scientific">Mesorhizobium ventifaucium</name>
    <dbReference type="NCBI Taxonomy" id="666020"/>
    <lineage>
        <taxon>Bacteria</taxon>
        <taxon>Pseudomonadati</taxon>
        <taxon>Pseudomonadota</taxon>
        <taxon>Alphaproteobacteria</taxon>
        <taxon>Hyphomicrobiales</taxon>
        <taxon>Phyllobacteriaceae</taxon>
        <taxon>Mesorhizobium</taxon>
    </lineage>
</organism>
<sequence>MAENLFRKATGEGRESVIAAIFWLKARGRWKETSVNEHSGLDGKPIEQVHEIRRIILCAPDPASLGKTPAGTPPANNPVTFWDADRAE</sequence>
<evidence type="ECO:0000256" key="1">
    <source>
        <dbReference type="SAM" id="MobiDB-lite"/>
    </source>
</evidence>
<evidence type="ECO:0000313" key="3">
    <source>
        <dbReference type="Proteomes" id="UP001152604"/>
    </source>
</evidence>
<dbReference type="RefSeq" id="WP_254023602.1">
    <property type="nucleotide sequence ID" value="NZ_CAKXZS010000006.1"/>
</dbReference>
<comment type="caution">
    <text evidence="2">The sequence shown here is derived from an EMBL/GenBank/DDBJ whole genome shotgun (WGS) entry which is preliminary data.</text>
</comment>
<evidence type="ECO:0000313" key="2">
    <source>
        <dbReference type="EMBL" id="CAH2395984.1"/>
    </source>
</evidence>
<protein>
    <submittedName>
        <fullName evidence="2">Uncharacterized protein</fullName>
    </submittedName>
</protein>
<dbReference type="Proteomes" id="UP001152604">
    <property type="component" value="Unassembled WGS sequence"/>
</dbReference>
<keyword evidence="3" id="KW-1185">Reference proteome</keyword>
<dbReference type="EMBL" id="CAKXZS010000006">
    <property type="protein sequence ID" value="CAH2395984.1"/>
    <property type="molecule type" value="Genomic_DNA"/>
</dbReference>
<gene>
    <name evidence="2" type="ORF">MES4922_140071</name>
</gene>
<proteinExistence type="predicted"/>
<name>A0ABM9DI40_9HYPH</name>